<sequence>MSDNIFMFFIEGAPSCGSTFFCIFRGIILQNDFFSYAPGQHFVARFCISKTPNGMKASGIFAPFFAVEQRVFKPSSQKEQFADAGNFCHCSF</sequence>
<evidence type="ECO:0000313" key="1">
    <source>
        <dbReference type="EMBL" id="WWP20775.1"/>
    </source>
</evidence>
<evidence type="ECO:0000313" key="2">
    <source>
        <dbReference type="Proteomes" id="UP001364764"/>
    </source>
</evidence>
<dbReference type="Proteomes" id="UP001364764">
    <property type="component" value="Chromosome"/>
</dbReference>
<reference evidence="1 2" key="1">
    <citation type="submission" date="2024-02" db="EMBL/GenBank/DDBJ databases">
        <title>Complete sequences of two Paenibacillus sp. strains and one Lysinibacillus strain isolated from the environment on STAA medium highlight biotechnological potential.</title>
        <authorList>
            <person name="Attere S.A."/>
            <person name="Piche L.C."/>
            <person name="Intertaglia L."/>
            <person name="Lami R."/>
            <person name="Charette S.J."/>
            <person name="Vincent A.T."/>
        </authorList>
    </citation>
    <scope>NUCLEOTIDE SEQUENCE [LARGE SCALE GENOMIC DNA]</scope>
    <source>
        <strain evidence="1 2">Y5S-7</strain>
    </source>
</reference>
<gene>
    <name evidence="1" type="ORF">V6668_00605</name>
</gene>
<dbReference type="RefSeq" id="WP_338707469.1">
    <property type="nucleotide sequence ID" value="NZ_CP145892.1"/>
</dbReference>
<proteinExistence type="predicted"/>
<dbReference type="GeneID" id="93473920"/>
<dbReference type="AlphaFoldDB" id="A0ABD8ATA4"/>
<accession>A0ABD8ATA4</accession>
<name>A0ABD8ATA4_PAEAM</name>
<organism evidence="1 2">
    <name type="scientific">Paenibacillus amylolyticus</name>
    <dbReference type="NCBI Taxonomy" id="1451"/>
    <lineage>
        <taxon>Bacteria</taxon>
        <taxon>Bacillati</taxon>
        <taxon>Bacillota</taxon>
        <taxon>Bacilli</taxon>
        <taxon>Bacillales</taxon>
        <taxon>Paenibacillaceae</taxon>
        <taxon>Paenibacillus</taxon>
    </lineage>
</organism>
<protein>
    <submittedName>
        <fullName evidence="1">Uncharacterized protein</fullName>
    </submittedName>
</protein>
<dbReference type="EMBL" id="CP145892">
    <property type="protein sequence ID" value="WWP20775.1"/>
    <property type="molecule type" value="Genomic_DNA"/>
</dbReference>